<dbReference type="PROSITE" id="PS50082">
    <property type="entry name" value="WD_REPEATS_2"/>
    <property type="match status" value="3"/>
</dbReference>
<evidence type="ECO:0008006" key="4">
    <source>
        <dbReference type="Google" id="ProtNLM"/>
    </source>
</evidence>
<feature type="repeat" description="WD" evidence="1">
    <location>
        <begin position="82"/>
        <end position="115"/>
    </location>
</feature>
<feature type="non-terminal residue" evidence="2">
    <location>
        <position position="1"/>
    </location>
</feature>
<dbReference type="PROSITE" id="PS50294">
    <property type="entry name" value="WD_REPEATS_REGION"/>
    <property type="match status" value="3"/>
</dbReference>
<dbReference type="Gene3D" id="2.130.10.10">
    <property type="entry name" value="YVTN repeat-like/Quinoprotein amine dehydrogenase"/>
    <property type="match status" value="1"/>
</dbReference>
<dbReference type="AlphaFoldDB" id="E1ZGM9"/>
<dbReference type="InterPro" id="IPR036322">
    <property type="entry name" value="WD40_repeat_dom_sf"/>
</dbReference>
<keyword evidence="1" id="KW-0853">WD repeat</keyword>
<accession>E1ZGM9</accession>
<gene>
    <name evidence="2" type="ORF">CHLNCDRAFT_13365</name>
</gene>
<dbReference type="Pfam" id="PF00400">
    <property type="entry name" value="WD40"/>
    <property type="match status" value="3"/>
</dbReference>
<reference evidence="2 3" key="1">
    <citation type="journal article" date="2010" name="Plant Cell">
        <title>The Chlorella variabilis NC64A genome reveals adaptation to photosymbiosis, coevolution with viruses, and cryptic sex.</title>
        <authorList>
            <person name="Blanc G."/>
            <person name="Duncan G."/>
            <person name="Agarkova I."/>
            <person name="Borodovsky M."/>
            <person name="Gurnon J."/>
            <person name="Kuo A."/>
            <person name="Lindquist E."/>
            <person name="Lucas S."/>
            <person name="Pangilinan J."/>
            <person name="Polle J."/>
            <person name="Salamov A."/>
            <person name="Terry A."/>
            <person name="Yamada T."/>
            <person name="Dunigan D.D."/>
            <person name="Grigoriev I.V."/>
            <person name="Claverie J.M."/>
            <person name="Van Etten J.L."/>
        </authorList>
    </citation>
    <scope>NUCLEOTIDE SEQUENCE [LARGE SCALE GENOMIC DNA]</scope>
    <source>
        <strain evidence="2 3">NC64A</strain>
    </source>
</reference>
<dbReference type="OMA" id="YKSAEIC"/>
<keyword evidence="3" id="KW-1185">Reference proteome</keyword>
<dbReference type="RefSeq" id="XP_005847066.1">
    <property type="nucleotide sequence ID" value="XM_005847004.1"/>
</dbReference>
<sequence length="115" mass="12212">PRPQLAHTLVGHTESVLSLALSPAGDLLFSGSYDQTIRVWRTTDWHCLRVLKGHGGGVRALAVAPDGGMLYSAAADNTIRLRYDQKAGMSALLFSPDGSTLYSGASDGTVAAWRL</sequence>
<dbReference type="SUPFAM" id="SSF50978">
    <property type="entry name" value="WD40 repeat-like"/>
    <property type="match status" value="1"/>
</dbReference>
<protein>
    <recommendedName>
        <fullName evidence="4">Anaphase-promoting complex subunit 4 WD40 domain-containing protein</fullName>
    </recommendedName>
</protein>
<dbReference type="PANTHER" id="PTHR19879">
    <property type="entry name" value="TRANSCRIPTION INITIATION FACTOR TFIID"/>
    <property type="match status" value="1"/>
</dbReference>
<proteinExistence type="predicted"/>
<dbReference type="InParanoid" id="E1ZGM9"/>
<name>E1ZGM9_CHLVA</name>
<dbReference type="KEGG" id="cvr:CHLNCDRAFT_13365"/>
<dbReference type="OrthoDB" id="674604at2759"/>
<dbReference type="InterPro" id="IPR001680">
    <property type="entry name" value="WD40_rpt"/>
</dbReference>
<dbReference type="eggNOG" id="KOG4155">
    <property type="taxonomic scope" value="Eukaryota"/>
</dbReference>
<dbReference type="EMBL" id="GL433846">
    <property type="protein sequence ID" value="EFN54964.1"/>
    <property type="molecule type" value="Genomic_DNA"/>
</dbReference>
<evidence type="ECO:0000313" key="3">
    <source>
        <dbReference type="Proteomes" id="UP000008141"/>
    </source>
</evidence>
<feature type="repeat" description="WD" evidence="1">
    <location>
        <begin position="51"/>
        <end position="81"/>
    </location>
</feature>
<dbReference type="GeneID" id="17354454"/>
<dbReference type="Proteomes" id="UP000008141">
    <property type="component" value="Unassembled WGS sequence"/>
</dbReference>
<feature type="non-terminal residue" evidence="2">
    <location>
        <position position="115"/>
    </location>
</feature>
<organism evidence="3">
    <name type="scientific">Chlorella variabilis</name>
    <name type="common">Green alga</name>
    <dbReference type="NCBI Taxonomy" id="554065"/>
    <lineage>
        <taxon>Eukaryota</taxon>
        <taxon>Viridiplantae</taxon>
        <taxon>Chlorophyta</taxon>
        <taxon>core chlorophytes</taxon>
        <taxon>Trebouxiophyceae</taxon>
        <taxon>Chlorellales</taxon>
        <taxon>Chlorellaceae</taxon>
        <taxon>Chlorella clade</taxon>
        <taxon>Chlorella</taxon>
    </lineage>
</organism>
<dbReference type="InterPro" id="IPR015943">
    <property type="entry name" value="WD40/YVTN_repeat-like_dom_sf"/>
</dbReference>
<evidence type="ECO:0000256" key="1">
    <source>
        <dbReference type="PROSITE-ProRule" id="PRU00221"/>
    </source>
</evidence>
<dbReference type="SMART" id="SM00320">
    <property type="entry name" value="WD40"/>
    <property type="match status" value="3"/>
</dbReference>
<feature type="repeat" description="WD" evidence="1">
    <location>
        <begin position="9"/>
        <end position="40"/>
    </location>
</feature>
<evidence type="ECO:0000313" key="2">
    <source>
        <dbReference type="EMBL" id="EFN54964.1"/>
    </source>
</evidence>
<dbReference type="STRING" id="554065.E1ZGM9"/>
<dbReference type="PANTHER" id="PTHR19879:SF9">
    <property type="entry name" value="TRANSCRIPTION INITIATION FACTOR TFIID SUBUNIT 5"/>
    <property type="match status" value="1"/>
</dbReference>